<proteinExistence type="predicted"/>
<evidence type="ECO:0000256" key="4">
    <source>
        <dbReference type="ARBA" id="ARBA00022692"/>
    </source>
</evidence>
<dbReference type="PANTHER" id="PTHR32089:SF112">
    <property type="entry name" value="LYSOZYME-LIKE PROTEIN-RELATED"/>
    <property type="match status" value="1"/>
</dbReference>
<evidence type="ECO:0000259" key="10">
    <source>
        <dbReference type="PROSITE" id="PS50111"/>
    </source>
</evidence>
<evidence type="ECO:0000256" key="6">
    <source>
        <dbReference type="ARBA" id="ARBA00023136"/>
    </source>
</evidence>
<evidence type="ECO:0000256" key="3">
    <source>
        <dbReference type="ARBA" id="ARBA00022500"/>
    </source>
</evidence>
<feature type="domain" description="Methyl-accepting transducer" evidence="10">
    <location>
        <begin position="390"/>
        <end position="627"/>
    </location>
</feature>
<dbReference type="InterPro" id="IPR004089">
    <property type="entry name" value="MCPsignal_dom"/>
</dbReference>
<keyword evidence="12" id="KW-1185">Reference proteome</keyword>
<dbReference type="Pfam" id="PF00015">
    <property type="entry name" value="MCPsignal"/>
    <property type="match status" value="1"/>
</dbReference>
<dbReference type="PATRIC" id="fig|1353534.3.peg.3535"/>
<keyword evidence="5 9" id="KW-1133">Transmembrane helix</keyword>
<dbReference type="GO" id="GO:0007165">
    <property type="term" value="P:signal transduction"/>
    <property type="evidence" value="ECO:0007669"/>
    <property type="project" value="UniProtKB-KW"/>
</dbReference>
<comment type="caution">
    <text evidence="11">The sequence shown here is derived from an EMBL/GenBank/DDBJ whole genome shotgun (WGS) entry which is preliminary data.</text>
</comment>
<protein>
    <submittedName>
        <fullName evidence="11">Methyl-accepting chemotaxis protein 4</fullName>
    </submittedName>
</protein>
<evidence type="ECO:0000313" key="11">
    <source>
        <dbReference type="EMBL" id="OBR90288.1"/>
    </source>
</evidence>
<feature type="transmembrane region" description="Helical" evidence="9">
    <location>
        <begin position="7"/>
        <end position="26"/>
    </location>
</feature>
<dbReference type="GO" id="GO:0005886">
    <property type="term" value="C:plasma membrane"/>
    <property type="evidence" value="ECO:0007669"/>
    <property type="project" value="UniProtKB-SubCell"/>
</dbReference>
<organism evidence="11 12">
    <name type="scientific">Clostridium ragsdalei P11</name>
    <dbReference type="NCBI Taxonomy" id="1353534"/>
    <lineage>
        <taxon>Bacteria</taxon>
        <taxon>Bacillati</taxon>
        <taxon>Bacillota</taxon>
        <taxon>Clostridia</taxon>
        <taxon>Eubacteriales</taxon>
        <taxon>Clostridiaceae</taxon>
        <taxon>Clostridium</taxon>
    </lineage>
</organism>
<keyword evidence="6 9" id="KW-0472">Membrane</keyword>
<reference evidence="11 12" key="1">
    <citation type="journal article" date="2012" name="Front. Microbiol.">
        <title>Draft Genome Sequence of the Virulent Strain 01-B526 of the Fish Pathogen Aeromonas salmonicida.</title>
        <authorList>
            <person name="Charette S.J."/>
            <person name="Brochu F."/>
            <person name="Boyle B."/>
            <person name="Filion G."/>
            <person name="Tanaka K.H."/>
            <person name="Derome N."/>
        </authorList>
    </citation>
    <scope>NUCLEOTIDE SEQUENCE [LARGE SCALE GENOMIC DNA]</scope>
    <source>
        <strain evidence="11 12">P11</strain>
    </source>
</reference>
<evidence type="ECO:0000313" key="12">
    <source>
        <dbReference type="Proteomes" id="UP000093954"/>
    </source>
</evidence>
<evidence type="ECO:0000256" key="8">
    <source>
        <dbReference type="PROSITE-ProRule" id="PRU00284"/>
    </source>
</evidence>
<dbReference type="SUPFAM" id="SSF103190">
    <property type="entry name" value="Sensory domain-like"/>
    <property type="match status" value="1"/>
</dbReference>
<feature type="transmembrane region" description="Helical" evidence="9">
    <location>
        <begin position="293"/>
        <end position="313"/>
    </location>
</feature>
<evidence type="ECO:0000256" key="9">
    <source>
        <dbReference type="SAM" id="Phobius"/>
    </source>
</evidence>
<dbReference type="PROSITE" id="PS50111">
    <property type="entry name" value="CHEMOTAXIS_TRANSDUC_2"/>
    <property type="match status" value="1"/>
</dbReference>
<dbReference type="EMBL" id="LROS01000066">
    <property type="protein sequence ID" value="OBR90288.1"/>
    <property type="molecule type" value="Genomic_DNA"/>
</dbReference>
<dbReference type="Pfam" id="PF02743">
    <property type="entry name" value="dCache_1"/>
    <property type="match status" value="1"/>
</dbReference>
<evidence type="ECO:0000256" key="1">
    <source>
        <dbReference type="ARBA" id="ARBA00004651"/>
    </source>
</evidence>
<keyword evidence="3" id="KW-0145">Chemotaxis</keyword>
<sequence length="677" mass="73833">MSIKRKIPILIAAIIVVLMSITTFFVSNRSSGIVEEKTNSEILGITGSSSETISVIIEKEALAARIFSEKNVVKNLMKINEDSPNSEDFNKQQQDMNLTLQDYVKKSKNLEHAFLVDTKGNIISDSDKSYIGKSLSDRSYNKPTLEGKSSISEIVLSKISNKPIIVFTNPIKANDQILGYVGMAIYGTSFSKYLSGIKISEFSSSYSLLMDNKGKIIYHPTNSKIGKPIETPEIKAIADKLNRGESIKGGLVKYVFNKEEKIAGYGVIPETNWVIVITADRSEMLKDIRATTYAIILIAMVLSIIAIGIGYAFSLKITNPIIKIVDLVNKTANLDLKYDKSFEKLYKYNDEVGTMFRAMTNMRKVLREMVENMKEASGTISSNAIMVENLIAELKGYAEETASESENLSAGMQQNAATVEEVSASSDEMSGTVDSMAKKAADGSTNANSIAQRAENLKHDAVRSNESTNEIYTVVKSDLEKAIEKSKSIEEINSLSIDILSITDQTNLLALNASIEAARAGEAGKGFAVVAEEVRKLAEESSATVSNIQIVVGKVTEAVENLSNNSSKILNFINETVLKDYDKLVKTGNQYNEDAEIVSDFMVDFSAVAEELSSSIEGITNAIGEVANTVSDGARGVTEIASKASSINEKLSDIKSTAEDNKKSADNLQDIINKFKI</sequence>
<evidence type="ECO:0000256" key="2">
    <source>
        <dbReference type="ARBA" id="ARBA00022475"/>
    </source>
</evidence>
<dbReference type="SUPFAM" id="SSF58104">
    <property type="entry name" value="Methyl-accepting chemotaxis protein (MCP) signaling domain"/>
    <property type="match status" value="1"/>
</dbReference>
<dbReference type="CDD" id="cd12914">
    <property type="entry name" value="PDC1_DGC_like"/>
    <property type="match status" value="1"/>
</dbReference>
<dbReference type="GO" id="GO:0006935">
    <property type="term" value="P:chemotaxis"/>
    <property type="evidence" value="ECO:0007669"/>
    <property type="project" value="UniProtKB-KW"/>
</dbReference>
<dbReference type="Proteomes" id="UP000093954">
    <property type="component" value="Unassembled WGS sequence"/>
</dbReference>
<keyword evidence="7 8" id="KW-0807">Transducer</keyword>
<dbReference type="InterPro" id="IPR029151">
    <property type="entry name" value="Sensor-like_sf"/>
</dbReference>
<dbReference type="Gene3D" id="1.10.287.950">
    <property type="entry name" value="Methyl-accepting chemotaxis protein"/>
    <property type="match status" value="1"/>
</dbReference>
<dbReference type="InterPro" id="IPR033479">
    <property type="entry name" value="dCache_1"/>
</dbReference>
<evidence type="ECO:0000256" key="5">
    <source>
        <dbReference type="ARBA" id="ARBA00022989"/>
    </source>
</evidence>
<dbReference type="RefSeq" id="WP_065079534.1">
    <property type="nucleotide sequence ID" value="NZ_LROS01000066.1"/>
</dbReference>
<dbReference type="CDD" id="cd12912">
    <property type="entry name" value="PDC2_MCP_like"/>
    <property type="match status" value="1"/>
</dbReference>
<accession>A0A1A6AJU3</accession>
<gene>
    <name evidence="11" type="primary">mcp4_11</name>
    <name evidence="11" type="ORF">CLRAG_34660</name>
</gene>
<dbReference type="Gene3D" id="3.30.450.20">
    <property type="entry name" value="PAS domain"/>
    <property type="match status" value="1"/>
</dbReference>
<keyword evidence="4 9" id="KW-0812">Transmembrane</keyword>
<comment type="subcellular location">
    <subcellularLocation>
        <location evidence="1">Cell membrane</location>
        <topology evidence="1">Multi-pass membrane protein</topology>
    </subcellularLocation>
</comment>
<name>A0A1A6AJU3_9CLOT</name>
<dbReference type="AlphaFoldDB" id="A0A1A6AJU3"/>
<evidence type="ECO:0000256" key="7">
    <source>
        <dbReference type="ARBA" id="ARBA00023224"/>
    </source>
</evidence>
<dbReference type="PANTHER" id="PTHR32089">
    <property type="entry name" value="METHYL-ACCEPTING CHEMOTAXIS PROTEIN MCPB"/>
    <property type="match status" value="1"/>
</dbReference>
<keyword evidence="2" id="KW-1003">Cell membrane</keyword>
<dbReference type="SMART" id="SM00283">
    <property type="entry name" value="MA"/>
    <property type="match status" value="1"/>
</dbReference>